<dbReference type="OrthoDB" id="771136at2759"/>
<dbReference type="STRING" id="50376.A0A517LJM4"/>
<dbReference type="Proteomes" id="UP000316270">
    <property type="component" value="Chromosome 14"/>
</dbReference>
<dbReference type="PRINTS" id="PR00792">
    <property type="entry name" value="PEPSIN"/>
</dbReference>
<feature type="signal peptide" evidence="6">
    <location>
        <begin position="1"/>
        <end position="19"/>
    </location>
</feature>
<proteinExistence type="inferred from homology"/>
<gene>
    <name evidence="8" type="ORF">FKW77_001369</name>
</gene>
<evidence type="ECO:0000256" key="6">
    <source>
        <dbReference type="SAM" id="SignalP"/>
    </source>
</evidence>
<dbReference type="InterPro" id="IPR001461">
    <property type="entry name" value="Aspartic_peptidase_A1"/>
</dbReference>
<dbReference type="GO" id="GO:0004190">
    <property type="term" value="F:aspartic-type endopeptidase activity"/>
    <property type="evidence" value="ECO:0007669"/>
    <property type="project" value="UniProtKB-KW"/>
</dbReference>
<dbReference type="CDD" id="cd05471">
    <property type="entry name" value="pepsin_like"/>
    <property type="match status" value="1"/>
</dbReference>
<dbReference type="AlphaFoldDB" id="A0A517LJM4"/>
<keyword evidence="5" id="KW-0645">Protease</keyword>
<dbReference type="InterPro" id="IPR033121">
    <property type="entry name" value="PEPTIDASE_A1"/>
</dbReference>
<evidence type="ECO:0000256" key="3">
    <source>
        <dbReference type="PIRSR" id="PIRSR601461-1"/>
    </source>
</evidence>
<dbReference type="InterPro" id="IPR021109">
    <property type="entry name" value="Peptidase_aspartic_dom_sf"/>
</dbReference>
<dbReference type="PANTHER" id="PTHR47966:SF51">
    <property type="entry name" value="BETA-SITE APP-CLEAVING ENZYME, ISOFORM A-RELATED"/>
    <property type="match status" value="1"/>
</dbReference>
<protein>
    <recommendedName>
        <fullName evidence="7">Peptidase A1 domain-containing protein</fullName>
    </recommendedName>
</protein>
<dbReference type="SUPFAM" id="SSF50630">
    <property type="entry name" value="Acid proteases"/>
    <property type="match status" value="1"/>
</dbReference>
<evidence type="ECO:0000256" key="4">
    <source>
        <dbReference type="PIRSR" id="PIRSR601461-2"/>
    </source>
</evidence>
<evidence type="ECO:0000256" key="2">
    <source>
        <dbReference type="ARBA" id="ARBA00022750"/>
    </source>
</evidence>
<evidence type="ECO:0000256" key="1">
    <source>
        <dbReference type="ARBA" id="ARBA00007447"/>
    </source>
</evidence>
<keyword evidence="6" id="KW-0732">Signal</keyword>
<feature type="chain" id="PRO_5021849678" description="Peptidase A1 domain-containing protein" evidence="6">
    <location>
        <begin position="20"/>
        <end position="408"/>
    </location>
</feature>
<dbReference type="InterPro" id="IPR034164">
    <property type="entry name" value="Pepsin-like_dom"/>
</dbReference>
<reference evidence="8 9" key="1">
    <citation type="submission" date="2019-07" db="EMBL/GenBank/DDBJ databases">
        <title>Finished genome of Venturia effusa.</title>
        <authorList>
            <person name="Young C.A."/>
            <person name="Cox M.P."/>
            <person name="Ganley A.R.D."/>
            <person name="David W.J."/>
        </authorList>
    </citation>
    <scope>NUCLEOTIDE SEQUENCE [LARGE SCALE GENOMIC DNA]</scope>
    <source>
        <strain evidence="9">albino</strain>
    </source>
</reference>
<dbReference type="PROSITE" id="PS00141">
    <property type="entry name" value="ASP_PROTEASE"/>
    <property type="match status" value="1"/>
</dbReference>
<dbReference type="InterPro" id="IPR001969">
    <property type="entry name" value="Aspartic_peptidase_AS"/>
</dbReference>
<organism evidence="8 9">
    <name type="scientific">Venturia effusa</name>
    <dbReference type="NCBI Taxonomy" id="50376"/>
    <lineage>
        <taxon>Eukaryota</taxon>
        <taxon>Fungi</taxon>
        <taxon>Dikarya</taxon>
        <taxon>Ascomycota</taxon>
        <taxon>Pezizomycotina</taxon>
        <taxon>Dothideomycetes</taxon>
        <taxon>Pleosporomycetidae</taxon>
        <taxon>Venturiales</taxon>
        <taxon>Venturiaceae</taxon>
        <taxon>Venturia</taxon>
    </lineage>
</organism>
<dbReference type="GO" id="GO:0006508">
    <property type="term" value="P:proteolysis"/>
    <property type="evidence" value="ECO:0007669"/>
    <property type="project" value="UniProtKB-KW"/>
</dbReference>
<dbReference type="Pfam" id="PF00026">
    <property type="entry name" value="Asp"/>
    <property type="match status" value="1"/>
</dbReference>
<feature type="domain" description="Peptidase A1" evidence="7">
    <location>
        <begin position="64"/>
        <end position="401"/>
    </location>
</feature>
<keyword evidence="9" id="KW-1185">Reference proteome</keyword>
<feature type="disulfide bond" evidence="4">
    <location>
        <begin position="95"/>
        <end position="101"/>
    </location>
</feature>
<evidence type="ECO:0000259" key="7">
    <source>
        <dbReference type="PROSITE" id="PS51767"/>
    </source>
</evidence>
<evidence type="ECO:0000313" key="8">
    <source>
        <dbReference type="EMBL" id="QDS75845.1"/>
    </source>
</evidence>
<feature type="active site" evidence="3">
    <location>
        <position position="279"/>
    </location>
</feature>
<sequence length="408" mass="43272">MRLSLLPYCTIACLGLSLAQDLIGGNGLHKIELSARQGNAVQRRLRWRGDLPLADYFVGTDLQWYGTVQIGTPPQNLSVVFDTGSPNIIFQCDLCTAEKGCTTPNKFDTKKSTTYVASGKGWPYPLIFGTGIGVGVGSAATPQCNGIISRDTVSVAGLTVTNQIVGPITSQSPDLFGKDSEINGVFGMAPRGGYRSGNSFLTALVSQGKIPKKTFGLYLSPKKIGNAELSIGGIDEARTTGNITYVDVDDTRGFWSIKFNSVAVNGKMTDIPSSMAIADSGTSNMIAPRAHLDKIHPLISPKIMLIDPNGAYGIPCADLPGLNASITIGLGDGLFTIPSQELSVGPFAGTPTTGAYAGREGICQTVFNHATAQVPFWVIGGSLMKYYYTVWDMETPRLGWAKTAQSPA</sequence>
<comment type="similarity">
    <text evidence="1 5">Belongs to the peptidase A1 family.</text>
</comment>
<keyword evidence="4" id="KW-1015">Disulfide bond</keyword>
<feature type="active site" evidence="3">
    <location>
        <position position="82"/>
    </location>
</feature>
<dbReference type="PANTHER" id="PTHR47966">
    <property type="entry name" value="BETA-SITE APP-CLEAVING ENZYME, ISOFORM A-RELATED"/>
    <property type="match status" value="1"/>
</dbReference>
<evidence type="ECO:0000256" key="5">
    <source>
        <dbReference type="RuleBase" id="RU000454"/>
    </source>
</evidence>
<keyword evidence="2 5" id="KW-0064">Aspartyl protease</keyword>
<keyword evidence="5" id="KW-0378">Hydrolase</keyword>
<dbReference type="Gene3D" id="2.40.70.10">
    <property type="entry name" value="Acid Proteases"/>
    <property type="match status" value="2"/>
</dbReference>
<name>A0A517LJM4_9PEZI</name>
<accession>A0A517LJM4</accession>
<dbReference type="PROSITE" id="PS51767">
    <property type="entry name" value="PEPTIDASE_A1"/>
    <property type="match status" value="1"/>
</dbReference>
<evidence type="ECO:0000313" key="9">
    <source>
        <dbReference type="Proteomes" id="UP000316270"/>
    </source>
</evidence>
<dbReference type="EMBL" id="CP042198">
    <property type="protein sequence ID" value="QDS75845.1"/>
    <property type="molecule type" value="Genomic_DNA"/>
</dbReference>